<dbReference type="Proteomes" id="UP000732619">
    <property type="component" value="Unassembled WGS sequence"/>
</dbReference>
<proteinExistence type="predicted"/>
<evidence type="ECO:0000313" key="2">
    <source>
        <dbReference type="EMBL" id="MBE6512677.1"/>
    </source>
</evidence>
<sequence>MKRTICPRCGSSNIDWIIPQVWSKWECKDCSYTGPAIEADDDLIAEIKADWEENKEKYLEEENMRAQQIASGEDEILDEEMELEEEDELSEEELDKKLRELNL</sequence>
<organism evidence="2 3">
    <name type="scientific">Methanobrevibacter olleyae</name>
    <dbReference type="NCBI Taxonomy" id="294671"/>
    <lineage>
        <taxon>Archaea</taxon>
        <taxon>Methanobacteriati</taxon>
        <taxon>Methanobacteriota</taxon>
        <taxon>Methanomada group</taxon>
        <taxon>Methanobacteria</taxon>
        <taxon>Methanobacteriales</taxon>
        <taxon>Methanobacteriaceae</taxon>
        <taxon>Methanobrevibacter</taxon>
    </lineage>
</organism>
<feature type="region of interest" description="Disordered" evidence="1">
    <location>
        <begin position="81"/>
        <end position="103"/>
    </location>
</feature>
<protein>
    <submittedName>
        <fullName evidence="2">Uncharacterized protein</fullName>
    </submittedName>
</protein>
<dbReference type="AlphaFoldDB" id="A0A8T3VPN8"/>
<evidence type="ECO:0000313" key="3">
    <source>
        <dbReference type="Proteomes" id="UP000732619"/>
    </source>
</evidence>
<accession>A0A8T3VPN8</accession>
<gene>
    <name evidence="2" type="ORF">E7Z75_06010</name>
</gene>
<reference evidence="2" key="1">
    <citation type="submission" date="2019-04" db="EMBL/GenBank/DDBJ databases">
        <title>Evolution of Biomass-Degrading Anaerobic Consortia Revealed by Metagenomics.</title>
        <authorList>
            <person name="Peng X."/>
        </authorList>
    </citation>
    <scope>NUCLEOTIDE SEQUENCE</scope>
    <source>
        <strain evidence="2">SIG14</strain>
    </source>
</reference>
<dbReference type="EMBL" id="SUTG01000026">
    <property type="protein sequence ID" value="MBE6512677.1"/>
    <property type="molecule type" value="Genomic_DNA"/>
</dbReference>
<comment type="caution">
    <text evidence="2">The sequence shown here is derived from an EMBL/GenBank/DDBJ whole genome shotgun (WGS) entry which is preliminary data.</text>
</comment>
<evidence type="ECO:0000256" key="1">
    <source>
        <dbReference type="SAM" id="MobiDB-lite"/>
    </source>
</evidence>
<feature type="compositionally biased region" description="Basic and acidic residues" evidence="1">
    <location>
        <begin position="94"/>
        <end position="103"/>
    </location>
</feature>
<name>A0A8T3VPN8_METOL</name>
<feature type="compositionally biased region" description="Acidic residues" evidence="1">
    <location>
        <begin position="81"/>
        <end position="93"/>
    </location>
</feature>